<gene>
    <name evidence="1" type="ORF">rsdtw13_08660</name>
</gene>
<protein>
    <submittedName>
        <fullName evidence="1">Uncharacterized protein</fullName>
    </submittedName>
</protein>
<evidence type="ECO:0000313" key="1">
    <source>
        <dbReference type="EMBL" id="GKX65608.1"/>
    </source>
</evidence>
<keyword evidence="2" id="KW-1185">Reference proteome</keyword>
<accession>A0ACB5R9A6</accession>
<name>A0ACB5R9A6_9CLOT</name>
<evidence type="ECO:0000313" key="2">
    <source>
        <dbReference type="Proteomes" id="UP001058074"/>
    </source>
</evidence>
<sequence length="67" mass="7799">MDLSVFDQNLISELSKKYVFETFDFSNKTATELLESYQKTFEELKANILKSEDYQYSALSGLDNMEP</sequence>
<proteinExistence type="predicted"/>
<dbReference type="Proteomes" id="UP001058074">
    <property type="component" value="Unassembled WGS sequence"/>
</dbReference>
<reference evidence="1" key="1">
    <citation type="journal article" date="2025" name="Int. J. Syst. Evol. Microbiol.">
        <title>Inconstantimicrobium mannanitabidum sp. nov., a novel member of the family Clostridiaceae isolated from anoxic soil under the treatment of reductive soil disinfestation.</title>
        <authorList>
            <person name="Ueki A."/>
            <person name="Tonouchi A."/>
            <person name="Honma S."/>
            <person name="Kaku N."/>
            <person name="Ueki K."/>
        </authorList>
    </citation>
    <scope>NUCLEOTIDE SEQUENCE</scope>
    <source>
        <strain evidence="1">TW13</strain>
    </source>
</reference>
<dbReference type="EMBL" id="BROD01000001">
    <property type="protein sequence ID" value="GKX65608.1"/>
    <property type="molecule type" value="Genomic_DNA"/>
</dbReference>
<organism evidence="1 2">
    <name type="scientific">Inconstantimicrobium mannanitabidum</name>
    <dbReference type="NCBI Taxonomy" id="1604901"/>
    <lineage>
        <taxon>Bacteria</taxon>
        <taxon>Bacillati</taxon>
        <taxon>Bacillota</taxon>
        <taxon>Clostridia</taxon>
        <taxon>Eubacteriales</taxon>
        <taxon>Clostridiaceae</taxon>
        <taxon>Inconstantimicrobium</taxon>
    </lineage>
</organism>
<comment type="caution">
    <text evidence="1">The sequence shown here is derived from an EMBL/GenBank/DDBJ whole genome shotgun (WGS) entry which is preliminary data.</text>
</comment>